<dbReference type="GO" id="GO:0051607">
    <property type="term" value="P:defense response to virus"/>
    <property type="evidence" value="ECO:0007669"/>
    <property type="project" value="UniProtKB-KW"/>
</dbReference>
<organism evidence="3 4">
    <name type="scientific">Thermoanaerobacterium thermosaccharolyticum (strain ATCC 7956 / DSM 571 / NCIMB 9385 / NCA 3814 / NCTC 13789 / WDCM 00135 / 2032)</name>
    <name type="common">Clostridium thermosaccharolyticum</name>
    <dbReference type="NCBI Taxonomy" id="580327"/>
    <lineage>
        <taxon>Bacteria</taxon>
        <taxon>Bacillati</taxon>
        <taxon>Bacillota</taxon>
        <taxon>Clostridia</taxon>
        <taxon>Thermoanaerobacterales</taxon>
        <taxon>Thermoanaerobacteraceae</taxon>
        <taxon>Thermoanaerobacterium</taxon>
    </lineage>
</organism>
<protein>
    <submittedName>
        <fullName evidence="3">CRISPR-associated RAMP protein, Cmr4 family</fullName>
    </submittedName>
</protein>
<evidence type="ECO:0000313" key="4">
    <source>
        <dbReference type="Proteomes" id="UP000001626"/>
    </source>
</evidence>
<dbReference type="PANTHER" id="PTHR36700:SF1">
    <property type="entry name" value="CRISPR SYSTEM CMR SUBUNIT CMR4"/>
    <property type="match status" value="1"/>
</dbReference>
<dbReference type="GeneID" id="93863800"/>
<dbReference type="NCBIfam" id="TIGR02580">
    <property type="entry name" value="cas_RAMP_Cmr4"/>
    <property type="match status" value="1"/>
</dbReference>
<dbReference type="Proteomes" id="UP000001626">
    <property type="component" value="Chromosome"/>
</dbReference>
<evidence type="ECO:0000313" key="3">
    <source>
        <dbReference type="EMBL" id="ADL68475.1"/>
    </source>
</evidence>
<accession>D9TMI7</accession>
<evidence type="ECO:0000256" key="1">
    <source>
        <dbReference type="ARBA" id="ARBA00023118"/>
    </source>
</evidence>
<keyword evidence="4" id="KW-1185">Reference proteome</keyword>
<dbReference type="AlphaFoldDB" id="D9TMI7"/>
<dbReference type="STRING" id="580327.Tthe_0940"/>
<proteinExistence type="predicted"/>
<dbReference type="KEGG" id="ttm:Tthe_0940"/>
<gene>
    <name evidence="3" type="ordered locus">Tthe_0940</name>
</gene>
<dbReference type="PANTHER" id="PTHR36700">
    <property type="entry name" value="CRISPR SYSTEM CMR SUBUNIT CMR4"/>
    <property type="match status" value="1"/>
</dbReference>
<evidence type="ECO:0000259" key="2">
    <source>
        <dbReference type="Pfam" id="PF03787"/>
    </source>
</evidence>
<dbReference type="RefSeq" id="WP_013297444.1">
    <property type="nucleotide sequence ID" value="NC_014410.1"/>
</dbReference>
<dbReference type="Pfam" id="PF03787">
    <property type="entry name" value="RAMPs"/>
    <property type="match status" value="1"/>
</dbReference>
<dbReference type="EMBL" id="CP002171">
    <property type="protein sequence ID" value="ADL68475.1"/>
    <property type="molecule type" value="Genomic_DNA"/>
</dbReference>
<keyword evidence="1" id="KW-0051">Antiviral defense</keyword>
<name>D9TMI7_THETC</name>
<dbReference type="OrthoDB" id="9789361at2"/>
<dbReference type="InterPro" id="IPR013410">
    <property type="entry name" value="CRISPR-assoc_RAMP_Cmr4"/>
</dbReference>
<reference evidence="3 4" key="1">
    <citation type="submission" date="2010-08" db="EMBL/GenBank/DDBJ databases">
        <title>Complete sequence of Thermoanaerobacterium thermosaccharolyticum DSM 571.</title>
        <authorList>
            <consortium name="US DOE Joint Genome Institute"/>
            <person name="Lucas S."/>
            <person name="Copeland A."/>
            <person name="Lapidus A."/>
            <person name="Cheng J.-F."/>
            <person name="Bruce D."/>
            <person name="Goodwin L."/>
            <person name="Pitluck S."/>
            <person name="Teshima H."/>
            <person name="Detter J.C."/>
            <person name="Han C."/>
            <person name="Tapia R."/>
            <person name="Land M."/>
            <person name="Hauser L."/>
            <person name="Chang Y.-J."/>
            <person name="Jeffries C."/>
            <person name="Kyrpides N."/>
            <person name="Ivanova N."/>
            <person name="Mikhailova N."/>
            <person name="Hemme C.L."/>
            <person name="Woyke T."/>
        </authorList>
    </citation>
    <scope>NUCLEOTIDE SEQUENCE [LARGE SCALE GENOMIC DNA]</scope>
    <source>
        <strain evidence="4">ATCC 7956 / DSM 571 / NCIMB 9385 / NCA 3814 / NCTC 13789 / WDCM 00135 / 2032</strain>
    </source>
</reference>
<sequence length="332" mass="37967">MFLKFKPFFLIAETPLHPGSGDEIGIVDLPIQRERYTNFPKIEASSIKGCMREAFKNSLRLKNEIDDEKRKKYVKLIFGPENGNEHAGALAFMDAKILFFPVKSLKGIFAWITCPQVLERFKKDMGIAKADLKDFPTSIQEYTLPKKSNIIISKDLNHLDSSKIVLEEFTFDVTEQQDTGELAKWFAQRIFPSQEPDDSYKYWREKLEKDLVILPDDEFAEFVSTSTEIIARTVINDDTGTADNLWFEEYLPQDTILYSIAMATAVRIKDENEKRPFSANTSEEEAEKVIDCFKKGILSTKVIQIGGNQTIGKGFTRIKFLEEVTTECPSKP</sequence>
<feature type="domain" description="CRISPR type III-associated protein" evidence="2">
    <location>
        <begin position="12"/>
        <end position="315"/>
    </location>
</feature>
<dbReference type="InterPro" id="IPR005537">
    <property type="entry name" value="RAMP_III_fam"/>
</dbReference>
<dbReference type="HOGENOM" id="CLU_047795_0_0_9"/>
<dbReference type="eggNOG" id="COG1336">
    <property type="taxonomic scope" value="Bacteria"/>
</dbReference>